<accession>A0ABU7B4L3</accession>
<reference evidence="1 2" key="1">
    <citation type="submission" date="2021-07" db="EMBL/GenBank/DDBJ databases">
        <authorList>
            <person name="Palmer J.M."/>
        </authorList>
    </citation>
    <scope>NUCLEOTIDE SEQUENCE [LARGE SCALE GENOMIC DNA]</scope>
    <source>
        <strain evidence="1 2">AT_MEX2019</strain>
        <tissue evidence="1">Muscle</tissue>
    </source>
</reference>
<dbReference type="Proteomes" id="UP001345963">
    <property type="component" value="Unassembled WGS sequence"/>
</dbReference>
<evidence type="ECO:0000313" key="2">
    <source>
        <dbReference type="Proteomes" id="UP001345963"/>
    </source>
</evidence>
<proteinExistence type="predicted"/>
<comment type="caution">
    <text evidence="1">The sequence shown here is derived from an EMBL/GenBank/DDBJ whole genome shotgun (WGS) entry which is preliminary data.</text>
</comment>
<dbReference type="EMBL" id="JAHUTI010040348">
    <property type="protein sequence ID" value="MED6245209.1"/>
    <property type="molecule type" value="Genomic_DNA"/>
</dbReference>
<keyword evidence="2" id="KW-1185">Reference proteome</keyword>
<protein>
    <submittedName>
        <fullName evidence="1">Uncharacterized protein</fullName>
    </submittedName>
</protein>
<sequence>MISLFRNLHEWCRDMHGLGDIAAAVHLVISAHQSVSSSGGQRARRWVCVFTAAVTYFATKALQIVKVPALSAGWHGSPAHNELMRAAEIAPDGPRSTNIFIKYSKLP</sequence>
<name>A0ABU7B4L3_9TELE</name>
<gene>
    <name evidence="1" type="ORF">ATANTOWER_000121</name>
</gene>
<evidence type="ECO:0000313" key="1">
    <source>
        <dbReference type="EMBL" id="MED6245209.1"/>
    </source>
</evidence>
<organism evidence="1 2">
    <name type="scientific">Ataeniobius toweri</name>
    <dbReference type="NCBI Taxonomy" id="208326"/>
    <lineage>
        <taxon>Eukaryota</taxon>
        <taxon>Metazoa</taxon>
        <taxon>Chordata</taxon>
        <taxon>Craniata</taxon>
        <taxon>Vertebrata</taxon>
        <taxon>Euteleostomi</taxon>
        <taxon>Actinopterygii</taxon>
        <taxon>Neopterygii</taxon>
        <taxon>Teleostei</taxon>
        <taxon>Neoteleostei</taxon>
        <taxon>Acanthomorphata</taxon>
        <taxon>Ovalentaria</taxon>
        <taxon>Atherinomorphae</taxon>
        <taxon>Cyprinodontiformes</taxon>
        <taxon>Goodeidae</taxon>
        <taxon>Ataeniobius</taxon>
    </lineage>
</organism>